<gene>
    <name evidence="4" type="ORF">D5S18_06580</name>
</gene>
<evidence type="ECO:0000313" key="4">
    <source>
        <dbReference type="EMBL" id="RJO77938.1"/>
    </source>
</evidence>
<organism evidence="4 5">
    <name type="scientific">Nocardia panacis</name>
    <dbReference type="NCBI Taxonomy" id="2340916"/>
    <lineage>
        <taxon>Bacteria</taxon>
        <taxon>Bacillati</taxon>
        <taxon>Actinomycetota</taxon>
        <taxon>Actinomycetes</taxon>
        <taxon>Mycobacteriales</taxon>
        <taxon>Nocardiaceae</taxon>
        <taxon>Nocardia</taxon>
    </lineage>
</organism>
<dbReference type="OrthoDB" id="5186353at2"/>
<feature type="compositionally biased region" description="Low complexity" evidence="1">
    <location>
        <begin position="94"/>
        <end position="116"/>
    </location>
</feature>
<feature type="compositionally biased region" description="Low complexity" evidence="1">
    <location>
        <begin position="325"/>
        <end position="341"/>
    </location>
</feature>
<dbReference type="Pfam" id="PF26056">
    <property type="entry name" value="DUF8017"/>
    <property type="match status" value="1"/>
</dbReference>
<sequence length="692" mass="69832">MSSGFDEPTVLGQTGAPSPNPRQPTAAVPTGSDDPASGAESAIEQQSESGVGQDDSGTESVTVRVDAPRRSPVPPRRPGAELTGGSDPFSLPKSGAGAAALSRAAAKQWSPFGRPPGRFRPHLDASEGSETPEVPEVVETDSETTSSDREMAFSIESAPVPTKSAPASDSPDRVFDLGAGDSTPTVGVERSRPSSTAGQGNSKSKQTSAIGSPEAVAQETPAPNDQLTRPIGMRSPAGESGRATGKTPWQSLPSSQQGETTRQGSESRHALEGRHSGDQKSILTGHQMPVAAEDRLGAEGAVRAVEVPAAPTGIQTPPQQPFVGQHAAGPAAQQPAMTQQPVEPSDRPAQAPTAQLGSSALGPLPPQAIGPGLTAQAPVGQQVSPQPPPNPVAPQQIPAAASPWQASPGAVQGNWGQPTPGASWQPGGRAPGGAQFGGQQLTPQGKKILGIGIGILLVIAIVLGIALAANSGSGRAPAEPSNGALPSLVSALTTSPGAPPRSANPKPAPAPTTGTGPVVAGFQVVDAPDVGATYDVPTNWTVGDRGNLGGPPNGIVGKGYATEGKDYCPGSTRTIALLTGSDDKDSIRVATDLGNRTAKAAYADASGGKAGTPQPLASLDGLQHGTFVETQGTLSQAKPGCATNYSIYTFAMPSDEDDGNFVMVIAADTGVPNALDADTAKRIFSTIRPHKT</sequence>
<feature type="domain" description="DUF8017" evidence="3">
    <location>
        <begin position="517"/>
        <end position="691"/>
    </location>
</feature>
<keyword evidence="2" id="KW-1133">Transmembrane helix</keyword>
<keyword evidence="2" id="KW-0472">Membrane</keyword>
<proteinExistence type="predicted"/>
<feature type="compositionally biased region" description="Low complexity" evidence="1">
    <location>
        <begin position="375"/>
        <end position="384"/>
    </location>
</feature>
<evidence type="ECO:0000313" key="5">
    <source>
        <dbReference type="Proteomes" id="UP000266677"/>
    </source>
</evidence>
<protein>
    <recommendedName>
        <fullName evidence="3">DUF8017 domain-containing protein</fullName>
    </recommendedName>
</protein>
<keyword evidence="2" id="KW-0812">Transmembrane</keyword>
<accession>A0A3A4KCG1</accession>
<evidence type="ECO:0000256" key="2">
    <source>
        <dbReference type="SAM" id="Phobius"/>
    </source>
</evidence>
<evidence type="ECO:0000256" key="1">
    <source>
        <dbReference type="SAM" id="MobiDB-lite"/>
    </source>
</evidence>
<dbReference type="RefSeq" id="WP_120038916.1">
    <property type="nucleotide sequence ID" value="NZ_QZFU01000014.1"/>
</dbReference>
<reference evidence="4 5" key="1">
    <citation type="submission" date="2018-09" db="EMBL/GenBank/DDBJ databases">
        <title>YIM PH21274 draft genome.</title>
        <authorList>
            <person name="Miao C."/>
        </authorList>
    </citation>
    <scope>NUCLEOTIDE SEQUENCE [LARGE SCALE GENOMIC DNA]</scope>
    <source>
        <strain evidence="4 5">YIM PH 21724</strain>
    </source>
</reference>
<evidence type="ECO:0000259" key="3">
    <source>
        <dbReference type="Pfam" id="PF26056"/>
    </source>
</evidence>
<feature type="region of interest" description="Disordered" evidence="1">
    <location>
        <begin position="1"/>
        <end position="439"/>
    </location>
</feature>
<dbReference type="Proteomes" id="UP000266677">
    <property type="component" value="Unassembled WGS sequence"/>
</dbReference>
<comment type="caution">
    <text evidence="4">The sequence shown here is derived from an EMBL/GenBank/DDBJ whole genome shotgun (WGS) entry which is preliminary data.</text>
</comment>
<dbReference type="EMBL" id="QZFU01000014">
    <property type="protein sequence ID" value="RJO77938.1"/>
    <property type="molecule type" value="Genomic_DNA"/>
</dbReference>
<feature type="compositionally biased region" description="Basic and acidic residues" evidence="1">
    <location>
        <begin position="265"/>
        <end position="278"/>
    </location>
</feature>
<name>A0A3A4KCG1_9NOCA</name>
<feature type="compositionally biased region" description="Polar residues" evidence="1">
    <location>
        <begin position="247"/>
        <end position="264"/>
    </location>
</feature>
<dbReference type="AlphaFoldDB" id="A0A3A4KCG1"/>
<feature type="region of interest" description="Disordered" evidence="1">
    <location>
        <begin position="472"/>
        <end position="514"/>
    </location>
</feature>
<feature type="compositionally biased region" description="Low complexity" evidence="1">
    <location>
        <begin position="393"/>
        <end position="408"/>
    </location>
</feature>
<feature type="transmembrane region" description="Helical" evidence="2">
    <location>
        <begin position="448"/>
        <end position="469"/>
    </location>
</feature>
<feature type="compositionally biased region" description="Polar residues" evidence="1">
    <location>
        <begin position="193"/>
        <end position="210"/>
    </location>
</feature>
<dbReference type="InterPro" id="IPR058330">
    <property type="entry name" value="DUF8017"/>
</dbReference>
<keyword evidence="5" id="KW-1185">Reference proteome</keyword>